<sequence length="107" mass="11882">MAQISRKYNFQPGQKIRSAQVDEELDQLVTAHNEQDTILTQNVELTNLLETQVQQLQDGVVPDGTISNAMLQAGAVSYSKLTPDLQEQMDIADVASKLYLYQNAGGW</sequence>
<evidence type="ECO:0000313" key="2">
    <source>
        <dbReference type="Proteomes" id="UP001057877"/>
    </source>
</evidence>
<name>A0ABY5SB87_9BACL</name>
<dbReference type="EMBL" id="CP091430">
    <property type="protein sequence ID" value="UVI31216.1"/>
    <property type="molecule type" value="Genomic_DNA"/>
</dbReference>
<dbReference type="RefSeq" id="WP_258387280.1">
    <property type="nucleotide sequence ID" value="NZ_CP091430.1"/>
</dbReference>
<keyword evidence="2" id="KW-1185">Reference proteome</keyword>
<protein>
    <submittedName>
        <fullName evidence="1">Uncharacterized protein</fullName>
    </submittedName>
</protein>
<accession>A0ABY5SB87</accession>
<proteinExistence type="predicted"/>
<reference evidence="1" key="1">
    <citation type="submission" date="2022-01" db="EMBL/GenBank/DDBJ databases">
        <title>Paenibacillus spongiae sp. nov., isolated from marine sponge.</title>
        <authorList>
            <person name="Li Z."/>
            <person name="Zhang M."/>
        </authorList>
    </citation>
    <scope>NUCLEOTIDE SEQUENCE</scope>
    <source>
        <strain evidence="1">PHS-Z3</strain>
    </source>
</reference>
<dbReference type="Proteomes" id="UP001057877">
    <property type="component" value="Chromosome"/>
</dbReference>
<gene>
    <name evidence="1" type="ORF">L1F29_05060</name>
</gene>
<organism evidence="1 2">
    <name type="scientific">Paenibacillus spongiae</name>
    <dbReference type="NCBI Taxonomy" id="2909671"/>
    <lineage>
        <taxon>Bacteria</taxon>
        <taxon>Bacillati</taxon>
        <taxon>Bacillota</taxon>
        <taxon>Bacilli</taxon>
        <taxon>Bacillales</taxon>
        <taxon>Paenibacillaceae</taxon>
        <taxon>Paenibacillus</taxon>
    </lineage>
</organism>
<evidence type="ECO:0000313" key="1">
    <source>
        <dbReference type="EMBL" id="UVI31216.1"/>
    </source>
</evidence>